<dbReference type="GO" id="GO:0016747">
    <property type="term" value="F:acyltransferase activity, transferring groups other than amino-acyl groups"/>
    <property type="evidence" value="ECO:0007669"/>
    <property type="project" value="InterPro"/>
</dbReference>
<dbReference type="AlphaFoldDB" id="I2G4B2"/>
<dbReference type="Pfam" id="PF00730">
    <property type="entry name" value="HhH-GPD"/>
    <property type="match status" value="1"/>
</dbReference>
<evidence type="ECO:0000313" key="4">
    <source>
        <dbReference type="Proteomes" id="UP000006174"/>
    </source>
</evidence>
<dbReference type="CDD" id="cd04301">
    <property type="entry name" value="NAT_SF"/>
    <property type="match status" value="1"/>
</dbReference>
<dbReference type="Gene3D" id="3.40.630.30">
    <property type="match status" value="1"/>
</dbReference>
<name>I2G4B2_USTHO</name>
<feature type="compositionally biased region" description="Basic and acidic residues" evidence="1">
    <location>
        <begin position="355"/>
        <end position="366"/>
    </location>
</feature>
<proteinExistence type="predicted"/>
<reference evidence="3 4" key="1">
    <citation type="journal article" date="2012" name="Plant Cell">
        <title>Genome comparison of barley and maize smut fungi reveals targeted loss of RNA silencing components and species-specific presence of transposable elements.</title>
        <authorList>
            <person name="Laurie J.D."/>
            <person name="Ali S."/>
            <person name="Linning R."/>
            <person name="Mannhaupt G."/>
            <person name="Wong P."/>
            <person name="Gueldener U."/>
            <person name="Muensterkoetter M."/>
            <person name="Moore R."/>
            <person name="Kahmann R."/>
            <person name="Bakkeren G."/>
            <person name="Schirawski J."/>
        </authorList>
    </citation>
    <scope>NUCLEOTIDE SEQUENCE [LARGE SCALE GENOMIC DNA]</scope>
    <source>
        <strain evidence="4">Uh4875-4</strain>
    </source>
</reference>
<feature type="region of interest" description="Disordered" evidence="1">
    <location>
        <begin position="1"/>
        <end position="89"/>
    </location>
</feature>
<evidence type="ECO:0000256" key="1">
    <source>
        <dbReference type="SAM" id="MobiDB-lite"/>
    </source>
</evidence>
<evidence type="ECO:0000259" key="2">
    <source>
        <dbReference type="PROSITE" id="PS51186"/>
    </source>
</evidence>
<dbReference type="eggNOG" id="KOG2488">
    <property type="taxonomic scope" value="Eukaryota"/>
</dbReference>
<dbReference type="InterPro" id="IPR000182">
    <property type="entry name" value="GNAT_dom"/>
</dbReference>
<dbReference type="Pfam" id="PF00583">
    <property type="entry name" value="Acetyltransf_1"/>
    <property type="match status" value="1"/>
</dbReference>
<dbReference type="PANTHER" id="PTHR47203:SF1">
    <property type="entry name" value="HYPOTHETICAL BASE EXCISION DNA REPAIR PROTEIN (EUROFUNG)"/>
    <property type="match status" value="1"/>
</dbReference>
<dbReference type="InterPro" id="IPR023170">
    <property type="entry name" value="HhH_base_excis_C"/>
</dbReference>
<dbReference type="InterPro" id="IPR011257">
    <property type="entry name" value="DNA_glycosylase"/>
</dbReference>
<feature type="compositionally biased region" description="Low complexity" evidence="1">
    <location>
        <begin position="13"/>
        <end position="22"/>
    </location>
</feature>
<dbReference type="EMBL" id="CAGI01000187">
    <property type="protein sequence ID" value="CCF54005.1"/>
    <property type="molecule type" value="Genomic_DNA"/>
</dbReference>
<comment type="caution">
    <text evidence="3">The sequence shown here is derived from an EMBL/GenBank/DDBJ whole genome shotgun (WGS) entry which is preliminary data.</text>
</comment>
<dbReference type="SUPFAM" id="SSF48150">
    <property type="entry name" value="DNA-glycosylase"/>
    <property type="match status" value="1"/>
</dbReference>
<organism evidence="3 4">
    <name type="scientific">Ustilago hordei</name>
    <name type="common">Barley covered smut fungus</name>
    <dbReference type="NCBI Taxonomy" id="120017"/>
    <lineage>
        <taxon>Eukaryota</taxon>
        <taxon>Fungi</taxon>
        <taxon>Dikarya</taxon>
        <taxon>Basidiomycota</taxon>
        <taxon>Ustilaginomycotina</taxon>
        <taxon>Ustilaginomycetes</taxon>
        <taxon>Ustilaginales</taxon>
        <taxon>Ustilaginaceae</taxon>
        <taxon>Ustilago</taxon>
    </lineage>
</organism>
<dbReference type="HOGENOM" id="CLU_429043_0_0_1"/>
<sequence>MAPTRASPRKSASRSLSTASPSVKPEPTDPELPSLSDSPAKRKRGAPIKADPSEIEDLLSSTSSTVKKKEELLDGTDSVSGSPSKKSTLDRKLAAYKASIVGSPFPDHPLPTAEEAENVAWILGDFHGYKRDSEGGRGLPKYTTPKGEDKWGGCGDVPSVLDAVVRTVLSCNTSSRNSSAAHRSMTEHFGVQNWEAIHSAPESELVEAIRCGGLANNKARTIKGILAQTMERHGKLSLDHLHNATDDEIMQELVRFNGVGPKVASCVLAFCIGRQSMAVDTHVFRLCKALRWVPEKANRDQTYYHLHERVPGDLKYALHVLLIKHGKMCRHCSAKRFATVREKRDTDAEEGEEKEGEKERSKDRPCPLKAAGLLGRKANALKDAAGAKKEDADTTVSSPVKKKGKTETQEEPLTNDAGEVDYAGALSKARSASACDLFDLVQKRVCTRLKSSHFSLEILHADSLSSEQRKRVFSLFESNMKAMYLNSVLGWKRSSKRKELFDSESRFVMLRPAAAEGAEIAAFAMFRFDTEPCHLTKDPVAKKGEDKVEVVYLYEIQVSKENQRNGLGKQLLDVVYELAKATRMRKVMLTVFDENKGAKKFYERQGYRVDPLSPSLDVEKSESVDFETMYKVVEQ</sequence>
<dbReference type="InterPro" id="IPR016181">
    <property type="entry name" value="Acyl_CoA_acyltransferase"/>
</dbReference>
<gene>
    <name evidence="3" type="ORF">UHOR_00437</name>
</gene>
<dbReference type="PROSITE" id="PS51186">
    <property type="entry name" value="GNAT"/>
    <property type="match status" value="1"/>
</dbReference>
<protein>
    <recommendedName>
        <fullName evidence="2">N-acetyltransferase domain-containing protein</fullName>
    </recommendedName>
</protein>
<accession>I2G4B2</accession>
<dbReference type="Proteomes" id="UP000006174">
    <property type="component" value="Unassembled WGS sequence"/>
</dbReference>
<dbReference type="PANTHER" id="PTHR47203">
    <property type="match status" value="1"/>
</dbReference>
<feature type="domain" description="N-acetyltransferase" evidence="2">
    <location>
        <begin position="470"/>
        <end position="625"/>
    </location>
</feature>
<dbReference type="GO" id="GO:0006285">
    <property type="term" value="P:base-excision repair, AP site formation"/>
    <property type="evidence" value="ECO:0007669"/>
    <property type="project" value="UniProtKB-ARBA"/>
</dbReference>
<dbReference type="CDD" id="cd00056">
    <property type="entry name" value="ENDO3c"/>
    <property type="match status" value="1"/>
</dbReference>
<dbReference type="Gene3D" id="1.10.1670.10">
    <property type="entry name" value="Helix-hairpin-Helix base-excision DNA repair enzymes (C-terminal)"/>
    <property type="match status" value="1"/>
</dbReference>
<evidence type="ECO:0000313" key="3">
    <source>
        <dbReference type="EMBL" id="CCF54005.1"/>
    </source>
</evidence>
<dbReference type="SUPFAM" id="SSF55729">
    <property type="entry name" value="Acyl-CoA N-acyltransferases (Nat)"/>
    <property type="match status" value="1"/>
</dbReference>
<feature type="region of interest" description="Disordered" evidence="1">
    <location>
        <begin position="341"/>
        <end position="368"/>
    </location>
</feature>
<dbReference type="GO" id="GO:0000702">
    <property type="term" value="F:oxidized base lesion DNA N-glycosylase activity"/>
    <property type="evidence" value="ECO:0007669"/>
    <property type="project" value="UniProtKB-ARBA"/>
</dbReference>
<dbReference type="SMART" id="SM00478">
    <property type="entry name" value="ENDO3c"/>
    <property type="match status" value="1"/>
</dbReference>
<dbReference type="STRING" id="1128400.I2G4B2"/>
<feature type="region of interest" description="Disordered" evidence="1">
    <location>
        <begin position="384"/>
        <end position="414"/>
    </location>
</feature>
<dbReference type="InterPro" id="IPR003265">
    <property type="entry name" value="HhH-GPD_domain"/>
</dbReference>
<keyword evidence="4" id="KW-1185">Reference proteome</keyword>
<dbReference type="OrthoDB" id="5607at2759"/>
<feature type="compositionally biased region" description="Polar residues" evidence="1">
    <location>
        <begin position="77"/>
        <end position="86"/>
    </location>
</feature>
<dbReference type="Gene3D" id="1.10.340.30">
    <property type="entry name" value="Hypothetical protein, domain 2"/>
    <property type="match status" value="1"/>
</dbReference>